<dbReference type="EMBL" id="HBNS01052707">
    <property type="protein sequence ID" value="CAE4653666.1"/>
    <property type="molecule type" value="Transcribed_RNA"/>
</dbReference>
<feature type="compositionally biased region" description="Basic residues" evidence="1">
    <location>
        <begin position="47"/>
        <end position="57"/>
    </location>
</feature>
<protein>
    <submittedName>
        <fullName evidence="2">Uncharacterized protein</fullName>
    </submittedName>
</protein>
<dbReference type="AlphaFoldDB" id="A0A7S4SRP2"/>
<feature type="region of interest" description="Disordered" evidence="1">
    <location>
        <begin position="181"/>
        <end position="202"/>
    </location>
</feature>
<sequence>MTATEVIREDSELQIDADAAKQKPRKLSKFLSSKRKGMVKAFSHVKSFGRKSSKSSKKMNNDSSNETEKDCVQVLSNPAEDYDSRTEASSVTFTCNDFRSECTEHRDPVEWKHEFIACADTCGLTTEPKQIEKKLFLCVDEFKRGRDDFMREADAFMRETVGYDIQTPRVNDADKYAAFDDEADDEGDGKTSGGDSAATGTISRQTASTTNTTMKRGMMMFEQLKVQKSESLHCDTEIEDFITRLNRQNDNLTRTISQLTSDSETSAYKRGKSKFQELKEANASYAEFDDEITAFLGRLSTRECAEMGIEVDCDRGIISPREA</sequence>
<evidence type="ECO:0000256" key="1">
    <source>
        <dbReference type="SAM" id="MobiDB-lite"/>
    </source>
</evidence>
<organism evidence="2">
    <name type="scientific">Ditylum brightwellii</name>
    <dbReference type="NCBI Taxonomy" id="49249"/>
    <lineage>
        <taxon>Eukaryota</taxon>
        <taxon>Sar</taxon>
        <taxon>Stramenopiles</taxon>
        <taxon>Ochrophyta</taxon>
        <taxon>Bacillariophyta</taxon>
        <taxon>Mediophyceae</taxon>
        <taxon>Lithodesmiophycidae</taxon>
        <taxon>Lithodesmiales</taxon>
        <taxon>Lithodesmiaceae</taxon>
        <taxon>Ditylum</taxon>
    </lineage>
</organism>
<reference evidence="2" key="1">
    <citation type="submission" date="2021-01" db="EMBL/GenBank/DDBJ databases">
        <authorList>
            <person name="Corre E."/>
            <person name="Pelletier E."/>
            <person name="Niang G."/>
            <person name="Scheremetjew M."/>
            <person name="Finn R."/>
            <person name="Kale V."/>
            <person name="Holt S."/>
            <person name="Cochrane G."/>
            <person name="Meng A."/>
            <person name="Brown T."/>
            <person name="Cohen L."/>
        </authorList>
    </citation>
    <scope>NUCLEOTIDE SEQUENCE</scope>
    <source>
        <strain evidence="2">GSO104</strain>
    </source>
</reference>
<name>A0A7S4SRP2_9STRA</name>
<feature type="region of interest" description="Disordered" evidence="1">
    <location>
        <begin position="43"/>
        <end position="70"/>
    </location>
</feature>
<gene>
    <name evidence="2" type="ORF">DBRI00130_LOCUS38589</name>
</gene>
<evidence type="ECO:0000313" key="2">
    <source>
        <dbReference type="EMBL" id="CAE4653666.1"/>
    </source>
</evidence>
<proteinExistence type="predicted"/>
<accession>A0A7S4SRP2</accession>